<name>A0A5B7EX54_PORTR</name>
<reference evidence="2 3" key="1">
    <citation type="submission" date="2019-05" db="EMBL/GenBank/DDBJ databases">
        <title>Another draft genome of Portunus trituberculatus and its Hox gene families provides insights of decapod evolution.</title>
        <authorList>
            <person name="Jeong J.-H."/>
            <person name="Song I."/>
            <person name="Kim S."/>
            <person name="Choi T."/>
            <person name="Kim D."/>
            <person name="Ryu S."/>
            <person name="Kim W."/>
        </authorList>
    </citation>
    <scope>NUCLEOTIDE SEQUENCE [LARGE SCALE GENOMIC DNA]</scope>
    <source>
        <tissue evidence="2">Muscle</tissue>
    </source>
</reference>
<protein>
    <submittedName>
        <fullName evidence="2">Uncharacterized protein</fullName>
    </submittedName>
</protein>
<feature type="signal peptide" evidence="1">
    <location>
        <begin position="1"/>
        <end position="27"/>
    </location>
</feature>
<comment type="caution">
    <text evidence="2">The sequence shown here is derived from an EMBL/GenBank/DDBJ whole genome shotgun (WGS) entry which is preliminary data.</text>
</comment>
<organism evidence="2 3">
    <name type="scientific">Portunus trituberculatus</name>
    <name type="common">Swimming crab</name>
    <name type="synonym">Neptunus trituberculatus</name>
    <dbReference type="NCBI Taxonomy" id="210409"/>
    <lineage>
        <taxon>Eukaryota</taxon>
        <taxon>Metazoa</taxon>
        <taxon>Ecdysozoa</taxon>
        <taxon>Arthropoda</taxon>
        <taxon>Crustacea</taxon>
        <taxon>Multicrustacea</taxon>
        <taxon>Malacostraca</taxon>
        <taxon>Eumalacostraca</taxon>
        <taxon>Eucarida</taxon>
        <taxon>Decapoda</taxon>
        <taxon>Pleocyemata</taxon>
        <taxon>Brachyura</taxon>
        <taxon>Eubrachyura</taxon>
        <taxon>Portunoidea</taxon>
        <taxon>Portunidae</taxon>
        <taxon>Portuninae</taxon>
        <taxon>Portunus</taxon>
    </lineage>
</organism>
<dbReference type="Proteomes" id="UP000324222">
    <property type="component" value="Unassembled WGS sequence"/>
</dbReference>
<accession>A0A5B7EX54</accession>
<gene>
    <name evidence="2" type="ORF">E2C01_031085</name>
</gene>
<keyword evidence="3" id="KW-1185">Reference proteome</keyword>
<proteinExistence type="predicted"/>
<feature type="chain" id="PRO_5022963010" evidence="1">
    <location>
        <begin position="28"/>
        <end position="61"/>
    </location>
</feature>
<sequence>MQEEKLAKGNNVQWSLVLCLCTEGVSATGEDGACGELRCQWKMHSPRCLLGSGGGSAAVMV</sequence>
<keyword evidence="1" id="KW-0732">Signal</keyword>
<dbReference type="AlphaFoldDB" id="A0A5B7EX54"/>
<dbReference type="EMBL" id="VSRR010003829">
    <property type="protein sequence ID" value="MPC37598.1"/>
    <property type="molecule type" value="Genomic_DNA"/>
</dbReference>
<evidence type="ECO:0000256" key="1">
    <source>
        <dbReference type="SAM" id="SignalP"/>
    </source>
</evidence>
<evidence type="ECO:0000313" key="3">
    <source>
        <dbReference type="Proteomes" id="UP000324222"/>
    </source>
</evidence>
<evidence type="ECO:0000313" key="2">
    <source>
        <dbReference type="EMBL" id="MPC37598.1"/>
    </source>
</evidence>